<reference evidence="7 8" key="1">
    <citation type="journal article" date="2019" name="Int. J. Syst. Evol. Microbiol.">
        <title>The Global Catalogue of Microorganisms (GCM) 10K type strain sequencing project: providing services to taxonomists for standard genome sequencing and annotation.</title>
        <authorList>
            <consortium name="The Broad Institute Genomics Platform"/>
            <consortium name="The Broad Institute Genome Sequencing Center for Infectious Disease"/>
            <person name="Wu L."/>
            <person name="Ma J."/>
        </authorList>
    </citation>
    <scope>NUCLEOTIDE SEQUENCE [LARGE SCALE GENOMIC DNA]</scope>
    <source>
        <strain evidence="7 8">JCM 7356</strain>
    </source>
</reference>
<dbReference type="EMBL" id="BAAATR010000002">
    <property type="protein sequence ID" value="GAA2228480.1"/>
    <property type="molecule type" value="Genomic_DNA"/>
</dbReference>
<dbReference type="InterPro" id="IPR014284">
    <property type="entry name" value="RNA_pol_sigma-70_dom"/>
</dbReference>
<evidence type="ECO:0000256" key="4">
    <source>
        <dbReference type="ARBA" id="ARBA00023163"/>
    </source>
</evidence>
<dbReference type="Gene3D" id="1.10.10.10">
    <property type="entry name" value="Winged helix-like DNA-binding domain superfamily/Winged helix DNA-binding domain"/>
    <property type="match status" value="2"/>
</dbReference>
<dbReference type="CDD" id="cd06171">
    <property type="entry name" value="Sigma70_r4"/>
    <property type="match status" value="1"/>
</dbReference>
<dbReference type="PRINTS" id="PR00046">
    <property type="entry name" value="SIGMA70FCT"/>
</dbReference>
<dbReference type="InterPro" id="IPR007624">
    <property type="entry name" value="RNA_pol_sigma70_r3"/>
</dbReference>
<dbReference type="SUPFAM" id="SSF88946">
    <property type="entry name" value="Sigma2 domain of RNA polymerase sigma factors"/>
    <property type="match status" value="1"/>
</dbReference>
<dbReference type="PANTHER" id="PTHR30385">
    <property type="entry name" value="SIGMA FACTOR F FLAGELLAR"/>
    <property type="match status" value="1"/>
</dbReference>
<evidence type="ECO:0000256" key="1">
    <source>
        <dbReference type="ARBA" id="ARBA00023015"/>
    </source>
</evidence>
<evidence type="ECO:0000313" key="8">
    <source>
        <dbReference type="Proteomes" id="UP001500305"/>
    </source>
</evidence>
<dbReference type="Pfam" id="PF04545">
    <property type="entry name" value="Sigma70_r4"/>
    <property type="match status" value="1"/>
</dbReference>
<protein>
    <submittedName>
        <fullName evidence="7">RNA polymerase sigma factor SigF</fullName>
    </submittedName>
</protein>
<dbReference type="Pfam" id="PF04542">
    <property type="entry name" value="Sigma70_r2"/>
    <property type="match status" value="1"/>
</dbReference>
<keyword evidence="4" id="KW-0804">Transcription</keyword>
<feature type="domain" description="RNA polymerase sigma-70" evidence="6">
    <location>
        <begin position="108"/>
        <end position="121"/>
    </location>
</feature>
<dbReference type="RefSeq" id="WP_344634527.1">
    <property type="nucleotide sequence ID" value="NZ_BAAATR010000002.1"/>
</dbReference>
<keyword evidence="1" id="KW-0805">Transcription regulation</keyword>
<gene>
    <name evidence="7" type="ORF">GCM10010430_05250</name>
</gene>
<dbReference type="Proteomes" id="UP001500305">
    <property type="component" value="Unassembled WGS sequence"/>
</dbReference>
<dbReference type="PANTHER" id="PTHR30385:SF4">
    <property type="entry name" value="RNA POLYMERASE SIGMA-E FACTOR"/>
    <property type="match status" value="1"/>
</dbReference>
<dbReference type="Pfam" id="PF04539">
    <property type="entry name" value="Sigma70_r3"/>
    <property type="match status" value="1"/>
</dbReference>
<dbReference type="InterPro" id="IPR036388">
    <property type="entry name" value="WH-like_DNA-bd_sf"/>
</dbReference>
<organism evidence="7 8">
    <name type="scientific">Kitasatospora cystarginea</name>
    <dbReference type="NCBI Taxonomy" id="58350"/>
    <lineage>
        <taxon>Bacteria</taxon>
        <taxon>Bacillati</taxon>
        <taxon>Actinomycetota</taxon>
        <taxon>Actinomycetes</taxon>
        <taxon>Kitasatosporales</taxon>
        <taxon>Streptomycetaceae</taxon>
        <taxon>Kitasatospora</taxon>
    </lineage>
</organism>
<keyword evidence="8" id="KW-1185">Reference proteome</keyword>
<sequence length="305" mass="33001">MPATVTSPTPAARFDQAPPGERGAPSAITGAEELAALATGLGIRADDLAEVSPADARDLSRALLARLRAVGEGTAEYSYVRGTLVELNMTLVNLAVSRFRHRAEPVEDLVQVGTIGLLRAIDRFDLSYQVEFSTFAIPTITGEIKRFLRETGWMVHVPRRLQDLRLTLAKTSDELAQLLDRAPTAAELADRLGLTEAEVTEGLTASRAQSARSLDLPTGTADSGQPVADQLAVEEPAFETVLDLHTLKPLIALLPERERRILSLRFGAELTQAEIGRELGLSQMHVSRLLNRTLAGLRTALLADQ</sequence>
<dbReference type="InterPro" id="IPR000943">
    <property type="entry name" value="RNA_pol_sigma70"/>
</dbReference>
<evidence type="ECO:0000259" key="6">
    <source>
        <dbReference type="PROSITE" id="PS00715"/>
    </source>
</evidence>
<feature type="region of interest" description="Disordered" evidence="5">
    <location>
        <begin position="1"/>
        <end position="25"/>
    </location>
</feature>
<dbReference type="InterPro" id="IPR014322">
    <property type="entry name" value="RNA_pol_sigma-B/F/G"/>
</dbReference>
<keyword evidence="3" id="KW-0238">DNA-binding</keyword>
<accession>A0ABN3DDW6</accession>
<proteinExistence type="predicted"/>
<dbReference type="SUPFAM" id="SSF88659">
    <property type="entry name" value="Sigma3 and sigma4 domains of RNA polymerase sigma factors"/>
    <property type="match status" value="2"/>
</dbReference>
<dbReference type="Gene3D" id="1.20.120.1810">
    <property type="match status" value="1"/>
</dbReference>
<dbReference type="InterPro" id="IPR007630">
    <property type="entry name" value="RNA_pol_sigma70_r4"/>
</dbReference>
<evidence type="ECO:0000256" key="5">
    <source>
        <dbReference type="SAM" id="MobiDB-lite"/>
    </source>
</evidence>
<dbReference type="NCBIfam" id="TIGR02980">
    <property type="entry name" value="SigBFG"/>
    <property type="match status" value="1"/>
</dbReference>
<name>A0ABN3DDW6_9ACTN</name>
<dbReference type="InterPro" id="IPR007627">
    <property type="entry name" value="RNA_pol_sigma70_r2"/>
</dbReference>
<keyword evidence="2" id="KW-0731">Sigma factor</keyword>
<dbReference type="InterPro" id="IPR013325">
    <property type="entry name" value="RNA_pol_sigma_r2"/>
</dbReference>
<dbReference type="NCBIfam" id="TIGR02937">
    <property type="entry name" value="sigma70-ECF"/>
    <property type="match status" value="1"/>
</dbReference>
<evidence type="ECO:0000256" key="3">
    <source>
        <dbReference type="ARBA" id="ARBA00023125"/>
    </source>
</evidence>
<dbReference type="InterPro" id="IPR013324">
    <property type="entry name" value="RNA_pol_sigma_r3/r4-like"/>
</dbReference>
<evidence type="ECO:0000256" key="2">
    <source>
        <dbReference type="ARBA" id="ARBA00023082"/>
    </source>
</evidence>
<comment type="caution">
    <text evidence="7">The sequence shown here is derived from an EMBL/GenBank/DDBJ whole genome shotgun (WGS) entry which is preliminary data.</text>
</comment>
<dbReference type="PROSITE" id="PS00715">
    <property type="entry name" value="SIGMA70_1"/>
    <property type="match status" value="1"/>
</dbReference>
<evidence type="ECO:0000313" key="7">
    <source>
        <dbReference type="EMBL" id="GAA2228480.1"/>
    </source>
</evidence>